<dbReference type="FunFam" id="3.10.20.90:FF:000211">
    <property type="entry name" value="Polyubiquitin 9"/>
    <property type="match status" value="1"/>
</dbReference>
<organism evidence="3 4">
    <name type="scientific">Sorghum bicolor</name>
    <name type="common">Sorghum</name>
    <name type="synonym">Sorghum vulgare</name>
    <dbReference type="NCBI Taxonomy" id="4558"/>
    <lineage>
        <taxon>Eukaryota</taxon>
        <taxon>Viridiplantae</taxon>
        <taxon>Streptophyta</taxon>
        <taxon>Embryophyta</taxon>
        <taxon>Tracheophyta</taxon>
        <taxon>Spermatophyta</taxon>
        <taxon>Magnoliopsida</taxon>
        <taxon>Liliopsida</taxon>
        <taxon>Poales</taxon>
        <taxon>Poaceae</taxon>
        <taxon>PACMAD clade</taxon>
        <taxon>Panicoideae</taxon>
        <taxon>Andropogonodae</taxon>
        <taxon>Andropogoneae</taxon>
        <taxon>Sorghinae</taxon>
        <taxon>Sorghum</taxon>
    </lineage>
</organism>
<feature type="domain" description="Ubiquitin-like" evidence="2">
    <location>
        <begin position="149"/>
        <end position="224"/>
    </location>
</feature>
<dbReference type="Proteomes" id="UP000807115">
    <property type="component" value="Chromosome 5"/>
</dbReference>
<accession>A0A921UG99</accession>
<dbReference type="Pfam" id="PF00240">
    <property type="entry name" value="ubiquitin"/>
    <property type="match status" value="2"/>
</dbReference>
<feature type="domain" description="Ubiquitin-like" evidence="2">
    <location>
        <begin position="1"/>
        <end position="66"/>
    </location>
</feature>
<dbReference type="EMBL" id="CM027684">
    <property type="protein sequence ID" value="KAG0529481.1"/>
    <property type="molecule type" value="Genomic_DNA"/>
</dbReference>
<comment type="caution">
    <text evidence="3">The sequence shown here is derived from an EMBL/GenBank/DDBJ whole genome shotgun (WGS) entry which is preliminary data.</text>
</comment>
<dbReference type="CDD" id="cd17039">
    <property type="entry name" value="Ubl_ubiquitin_like"/>
    <property type="match status" value="1"/>
</dbReference>
<dbReference type="GO" id="GO:0003729">
    <property type="term" value="F:mRNA binding"/>
    <property type="evidence" value="ECO:0007669"/>
    <property type="project" value="UniProtKB-ARBA"/>
</dbReference>
<dbReference type="AlphaFoldDB" id="A0A921UG99"/>
<protein>
    <recommendedName>
        <fullName evidence="2">Ubiquitin-like domain-containing protein</fullName>
    </recommendedName>
</protein>
<dbReference type="SUPFAM" id="SSF54236">
    <property type="entry name" value="Ubiquitin-like"/>
    <property type="match status" value="3"/>
</dbReference>
<dbReference type="InterPro" id="IPR050158">
    <property type="entry name" value="Ubiquitin_ubiquitin-like"/>
</dbReference>
<evidence type="ECO:0000256" key="1">
    <source>
        <dbReference type="ARBA" id="ARBA00022499"/>
    </source>
</evidence>
<proteinExistence type="predicted"/>
<name>A0A921UG99_SORBI</name>
<dbReference type="PRINTS" id="PR00348">
    <property type="entry name" value="UBIQUITIN"/>
</dbReference>
<sequence length="224" mass="25298">MDRPFTVEEIKNTIKEMPSEKAPGPDGFNGTFYKEREYLVYDGVRLEDNNLTLADYGIQHRSTLDLEEKMQIYVVETLAGTTITLEVDSSETIDSIKGKIQYSERFPKVQQCLIFGDKQLEDNSTLADHNISKESTLLLVLHPLPRGTMRIKVYIGDGRIVPLEVQKSDTIASVSLKIYEKAFVRPVQHAIYFDSTRLEGSKTLAHYGIENGDTLDLIICQCGC</sequence>
<evidence type="ECO:0000313" key="3">
    <source>
        <dbReference type="EMBL" id="KAG0529481.1"/>
    </source>
</evidence>
<gene>
    <name evidence="3" type="ORF">BDA96_05G102000</name>
</gene>
<reference evidence="3" key="2">
    <citation type="submission" date="2020-10" db="EMBL/GenBank/DDBJ databases">
        <authorList>
            <person name="Cooper E.A."/>
            <person name="Brenton Z.W."/>
            <person name="Flinn B.S."/>
            <person name="Jenkins J."/>
            <person name="Shu S."/>
            <person name="Flowers D."/>
            <person name="Luo F."/>
            <person name="Wang Y."/>
            <person name="Xia P."/>
            <person name="Barry K."/>
            <person name="Daum C."/>
            <person name="Lipzen A."/>
            <person name="Yoshinaga Y."/>
            <person name="Schmutz J."/>
            <person name="Saski C."/>
            <person name="Vermerris W."/>
            <person name="Kresovich S."/>
        </authorList>
    </citation>
    <scope>NUCLEOTIDE SEQUENCE</scope>
</reference>
<dbReference type="PROSITE" id="PS50053">
    <property type="entry name" value="UBIQUITIN_2"/>
    <property type="match status" value="3"/>
</dbReference>
<dbReference type="InterPro" id="IPR019956">
    <property type="entry name" value="Ubiquitin_dom"/>
</dbReference>
<feature type="domain" description="Ubiquitin-like" evidence="2">
    <location>
        <begin position="70"/>
        <end position="141"/>
    </location>
</feature>
<dbReference type="Gene3D" id="3.10.20.90">
    <property type="entry name" value="Phosphatidylinositol 3-kinase Catalytic Subunit, Chain A, domain 1"/>
    <property type="match status" value="3"/>
</dbReference>
<dbReference type="SMART" id="SM00213">
    <property type="entry name" value="UBQ"/>
    <property type="match status" value="2"/>
</dbReference>
<evidence type="ECO:0000259" key="2">
    <source>
        <dbReference type="PROSITE" id="PS50053"/>
    </source>
</evidence>
<keyword evidence="1" id="KW-1017">Isopeptide bond</keyword>
<evidence type="ECO:0000313" key="4">
    <source>
        <dbReference type="Proteomes" id="UP000807115"/>
    </source>
</evidence>
<reference evidence="3" key="1">
    <citation type="journal article" date="2019" name="BMC Genomics">
        <title>A new reference genome for Sorghum bicolor reveals high levels of sequence similarity between sweet and grain genotypes: implications for the genetics of sugar metabolism.</title>
        <authorList>
            <person name="Cooper E.A."/>
            <person name="Brenton Z.W."/>
            <person name="Flinn B.S."/>
            <person name="Jenkins J."/>
            <person name="Shu S."/>
            <person name="Flowers D."/>
            <person name="Luo F."/>
            <person name="Wang Y."/>
            <person name="Xia P."/>
            <person name="Barry K."/>
            <person name="Daum C."/>
            <person name="Lipzen A."/>
            <person name="Yoshinaga Y."/>
            <person name="Schmutz J."/>
            <person name="Saski C."/>
            <person name="Vermerris W."/>
            <person name="Kresovich S."/>
        </authorList>
    </citation>
    <scope>NUCLEOTIDE SEQUENCE</scope>
</reference>
<dbReference type="InterPro" id="IPR029071">
    <property type="entry name" value="Ubiquitin-like_domsf"/>
</dbReference>
<dbReference type="InterPro" id="IPR000626">
    <property type="entry name" value="Ubiquitin-like_dom"/>
</dbReference>
<dbReference type="PANTHER" id="PTHR10666">
    <property type="entry name" value="UBIQUITIN"/>
    <property type="match status" value="1"/>
</dbReference>